<keyword evidence="1" id="KW-0812">Transmembrane</keyword>
<reference evidence="3" key="1">
    <citation type="journal article" date="2019" name="Int. J. Syst. Evol. Microbiol.">
        <title>The Global Catalogue of Microorganisms (GCM) 10K type strain sequencing project: providing services to taxonomists for standard genome sequencing and annotation.</title>
        <authorList>
            <consortium name="The Broad Institute Genomics Platform"/>
            <consortium name="The Broad Institute Genome Sequencing Center for Infectious Disease"/>
            <person name="Wu L."/>
            <person name="Ma J."/>
        </authorList>
    </citation>
    <scope>NUCLEOTIDE SEQUENCE [LARGE SCALE GENOMIC DNA]</scope>
    <source>
        <strain evidence="3">JCM 6486</strain>
    </source>
</reference>
<dbReference type="EMBL" id="BAAACP010000018">
    <property type="protein sequence ID" value="GAA0865783.1"/>
    <property type="molecule type" value="Genomic_DNA"/>
</dbReference>
<keyword evidence="1" id="KW-0472">Membrane</keyword>
<feature type="transmembrane region" description="Helical" evidence="1">
    <location>
        <begin position="50"/>
        <end position="67"/>
    </location>
</feature>
<organism evidence="2 3">
    <name type="scientific">Paraclostridium tenue</name>
    <dbReference type="NCBI Taxonomy" id="1737"/>
    <lineage>
        <taxon>Bacteria</taxon>
        <taxon>Bacillati</taxon>
        <taxon>Bacillota</taxon>
        <taxon>Clostridia</taxon>
        <taxon>Peptostreptococcales</taxon>
        <taxon>Peptostreptococcaceae</taxon>
        <taxon>Paraclostridium</taxon>
    </lineage>
</organism>
<gene>
    <name evidence="2" type="ORF">GCM10008917_24620</name>
</gene>
<keyword evidence="1" id="KW-1133">Transmembrane helix</keyword>
<proteinExistence type="predicted"/>
<dbReference type="Proteomes" id="UP001400965">
    <property type="component" value="Unassembled WGS sequence"/>
</dbReference>
<comment type="caution">
    <text evidence="2">The sequence shown here is derived from an EMBL/GenBank/DDBJ whole genome shotgun (WGS) entry which is preliminary data.</text>
</comment>
<evidence type="ECO:0000313" key="2">
    <source>
        <dbReference type="EMBL" id="GAA0865783.1"/>
    </source>
</evidence>
<dbReference type="RefSeq" id="WP_346046451.1">
    <property type="nucleotide sequence ID" value="NZ_BAAACP010000018.1"/>
</dbReference>
<evidence type="ECO:0008006" key="4">
    <source>
        <dbReference type="Google" id="ProtNLM"/>
    </source>
</evidence>
<evidence type="ECO:0000313" key="3">
    <source>
        <dbReference type="Proteomes" id="UP001400965"/>
    </source>
</evidence>
<feature type="transmembrane region" description="Helical" evidence="1">
    <location>
        <begin position="73"/>
        <end position="91"/>
    </location>
</feature>
<keyword evidence="3" id="KW-1185">Reference proteome</keyword>
<feature type="transmembrane region" description="Helical" evidence="1">
    <location>
        <begin position="6"/>
        <end position="24"/>
    </location>
</feature>
<accession>A0ABP3XJN7</accession>
<name>A0ABP3XJN7_9FIRM</name>
<sequence length="99" mass="11447">MFDIFNIIGEILVLYFLYLTSNRYHRLIKLERLENTGISVEKYNAYDKRLRLECILFVALIGIATILNKFVSTLIVALVIVILGFAFKILIDKCSNKIC</sequence>
<protein>
    <recommendedName>
        <fullName evidence="4">DUF3784 domain-containing protein</fullName>
    </recommendedName>
</protein>
<evidence type="ECO:0000256" key="1">
    <source>
        <dbReference type="SAM" id="Phobius"/>
    </source>
</evidence>